<keyword evidence="1" id="KW-0539">Nucleus</keyword>
<reference evidence="4 5" key="1">
    <citation type="submission" date="2021-08" db="EMBL/GenBank/DDBJ databases">
        <title>The highly contiguous genome resource for Trichoderma semiorbis FJ059, a fungal antagonistic to plant pathogens.</title>
        <authorList>
            <person name="Liu T."/>
        </authorList>
    </citation>
    <scope>NUCLEOTIDE SEQUENCE [LARGE SCALE GENOMIC DNA]</scope>
    <source>
        <strain evidence="4 5">FJ059</strain>
    </source>
</reference>
<gene>
    <name evidence="4" type="ORF">TsFJ059_006744</name>
</gene>
<dbReference type="AlphaFoldDB" id="A0A9P8KMV8"/>
<dbReference type="GO" id="GO:0003677">
    <property type="term" value="F:DNA binding"/>
    <property type="evidence" value="ECO:0007669"/>
    <property type="project" value="InterPro"/>
</dbReference>
<dbReference type="SUPFAM" id="SSF51735">
    <property type="entry name" value="NAD(P)-binding Rossmann-fold domains"/>
    <property type="match status" value="1"/>
</dbReference>
<dbReference type="Gene3D" id="3.40.50.720">
    <property type="entry name" value="NAD(P)-binding Rossmann-like Domain"/>
    <property type="match status" value="2"/>
</dbReference>
<evidence type="ECO:0000259" key="3">
    <source>
        <dbReference type="SMART" id="SM00906"/>
    </source>
</evidence>
<evidence type="ECO:0000313" key="5">
    <source>
        <dbReference type="Proteomes" id="UP000826573"/>
    </source>
</evidence>
<dbReference type="GO" id="GO:0001080">
    <property type="term" value="P:nitrogen catabolite activation of transcription from RNA polymerase II promoter"/>
    <property type="evidence" value="ECO:0007669"/>
    <property type="project" value="TreeGrafter"/>
</dbReference>
<feature type="compositionally biased region" description="Low complexity" evidence="2">
    <location>
        <begin position="85"/>
        <end position="96"/>
    </location>
</feature>
<proteinExistence type="predicted"/>
<feature type="compositionally biased region" description="Polar residues" evidence="2">
    <location>
        <begin position="103"/>
        <end position="114"/>
    </location>
</feature>
<keyword evidence="5" id="KW-1185">Reference proteome</keyword>
<dbReference type="SMART" id="SM00906">
    <property type="entry name" value="Fungal_trans"/>
    <property type="match status" value="1"/>
</dbReference>
<dbReference type="InterPro" id="IPR016040">
    <property type="entry name" value="NAD(P)-bd_dom"/>
</dbReference>
<sequence>MRKVLLINSPGPHSNGDGDLIAQDLVIPVAFERRAACGSKVNRDVCCVPFTISHHEQHEEHQHHEQQEQHEQEQEIDLVPPNYLAASPPSSASSPAHSRKGAGQTTDDVASSGSDPKAKTIAQPDPAVLSNTLGLDLTTHAEYIGLTDLRLLAAGTAPSKSPKKRRLDDRTVFLVHADEVSASEAQRIADIDAIEAIARPWGSTLVNLYFRIVHPSFPILHKDVFITKYRASHHHFAPSLLAAVYLIALDWQLYDSCLASEENSLPDAKALEELAMRTIAQDMRRPKLSTLEAGLLLLHRSRRAAQSGLAHAFATNRMLIAQLVAVAQDLGIHLDCSSWSIPRWEIGLRRRLAWALYTQDRWGSYIDGRPFLIHQSDWAVVSCADSDYPELHPKANGQQHTAISVGWEVFLRQAELAQMLSEISATFYSAAACRRGGTLEQMSIVEMVALAKPMGLKIREWYAALPQHLLLDNTSTTRELCAVGALHLAYVAVEIALYRALVRSMTPDMPQSLRNVLVQTGKAKVQAGIDFLCALRPEHTASFWGSAAAYQVAEIGALINLLGSRPSVDEEDKTWCTARIEELQWELRNTGATGYVGAHVVEQALEAGYPVRVTSRPEKINAFKTQFGDEVEVVEITDIATGDLSTALQGVEIVIHAAAPHLDMGNPAACFSNYVFTEKDWNPATNEQVLSGRHNKNPVWLHGAAKSLAEQEIWKFADEHPEVDITTINPPFIYGPLATASFLRALRSSNYLHLWQYPLPSTSATSLELIFSL</sequence>
<dbReference type="Pfam" id="PF13460">
    <property type="entry name" value="NAD_binding_10"/>
    <property type="match status" value="1"/>
</dbReference>
<dbReference type="InterPro" id="IPR050797">
    <property type="entry name" value="Carb_Metab_Trans_Reg"/>
</dbReference>
<dbReference type="CDD" id="cd12148">
    <property type="entry name" value="fungal_TF_MHR"/>
    <property type="match status" value="1"/>
</dbReference>
<evidence type="ECO:0000256" key="2">
    <source>
        <dbReference type="SAM" id="MobiDB-lite"/>
    </source>
</evidence>
<dbReference type="InterPro" id="IPR007219">
    <property type="entry name" value="XnlR_reg_dom"/>
</dbReference>
<dbReference type="PANTHER" id="PTHR31668:SF4">
    <property type="entry name" value="TRANSCRIPTIONAL ACTIVATOR PROTEIN DAL81"/>
    <property type="match status" value="1"/>
</dbReference>
<name>A0A9P8KMV8_9HYPO</name>
<dbReference type="Pfam" id="PF04082">
    <property type="entry name" value="Fungal_trans"/>
    <property type="match status" value="1"/>
</dbReference>
<dbReference type="GO" id="GO:0006351">
    <property type="term" value="P:DNA-templated transcription"/>
    <property type="evidence" value="ECO:0007669"/>
    <property type="project" value="InterPro"/>
</dbReference>
<dbReference type="InterPro" id="IPR036291">
    <property type="entry name" value="NAD(P)-bd_dom_sf"/>
</dbReference>
<feature type="domain" description="Xylanolytic transcriptional activator regulatory" evidence="3">
    <location>
        <begin position="316"/>
        <end position="389"/>
    </location>
</feature>
<dbReference type="GO" id="GO:0008270">
    <property type="term" value="F:zinc ion binding"/>
    <property type="evidence" value="ECO:0007669"/>
    <property type="project" value="InterPro"/>
</dbReference>
<accession>A0A9P8KMV8</accession>
<comment type="caution">
    <text evidence="4">The sequence shown here is derived from an EMBL/GenBank/DDBJ whole genome shotgun (WGS) entry which is preliminary data.</text>
</comment>
<feature type="region of interest" description="Disordered" evidence="2">
    <location>
        <begin position="81"/>
        <end position="123"/>
    </location>
</feature>
<dbReference type="GO" id="GO:0005634">
    <property type="term" value="C:nucleus"/>
    <property type="evidence" value="ECO:0007669"/>
    <property type="project" value="TreeGrafter"/>
</dbReference>
<protein>
    <recommendedName>
        <fullName evidence="3">Xylanolytic transcriptional activator regulatory domain-containing protein</fullName>
    </recommendedName>
</protein>
<dbReference type="EMBL" id="JAIMJC010000005">
    <property type="protein sequence ID" value="KAH0524210.1"/>
    <property type="molecule type" value="Genomic_DNA"/>
</dbReference>
<evidence type="ECO:0000313" key="4">
    <source>
        <dbReference type="EMBL" id="KAH0524210.1"/>
    </source>
</evidence>
<dbReference type="PANTHER" id="PTHR31668">
    <property type="entry name" value="GLUCOSE TRANSPORT TRANSCRIPTION REGULATOR RGT1-RELATED-RELATED"/>
    <property type="match status" value="1"/>
</dbReference>
<evidence type="ECO:0000256" key="1">
    <source>
        <dbReference type="ARBA" id="ARBA00023242"/>
    </source>
</evidence>
<organism evidence="4 5">
    <name type="scientific">Trichoderma semiorbis</name>
    <dbReference type="NCBI Taxonomy" id="1491008"/>
    <lineage>
        <taxon>Eukaryota</taxon>
        <taxon>Fungi</taxon>
        <taxon>Dikarya</taxon>
        <taxon>Ascomycota</taxon>
        <taxon>Pezizomycotina</taxon>
        <taxon>Sordariomycetes</taxon>
        <taxon>Hypocreomycetidae</taxon>
        <taxon>Hypocreales</taxon>
        <taxon>Hypocreaceae</taxon>
        <taxon>Trichoderma</taxon>
    </lineage>
</organism>
<dbReference type="Proteomes" id="UP000826573">
    <property type="component" value="Unassembled WGS sequence"/>
</dbReference>